<evidence type="ECO:0000313" key="3">
    <source>
        <dbReference type="EMBL" id="KAL3511979.1"/>
    </source>
</evidence>
<dbReference type="Proteomes" id="UP001630127">
    <property type="component" value="Unassembled WGS sequence"/>
</dbReference>
<feature type="transmembrane region" description="Helical" evidence="2">
    <location>
        <begin position="31"/>
        <end position="50"/>
    </location>
</feature>
<feature type="region of interest" description="Disordered" evidence="1">
    <location>
        <begin position="269"/>
        <end position="289"/>
    </location>
</feature>
<feature type="transmembrane region" description="Helical" evidence="2">
    <location>
        <begin position="97"/>
        <end position="117"/>
    </location>
</feature>
<dbReference type="InterPro" id="IPR027417">
    <property type="entry name" value="P-loop_NTPase"/>
</dbReference>
<organism evidence="3 4">
    <name type="scientific">Cinchona calisaya</name>
    <dbReference type="NCBI Taxonomy" id="153742"/>
    <lineage>
        <taxon>Eukaryota</taxon>
        <taxon>Viridiplantae</taxon>
        <taxon>Streptophyta</taxon>
        <taxon>Embryophyta</taxon>
        <taxon>Tracheophyta</taxon>
        <taxon>Spermatophyta</taxon>
        <taxon>Magnoliopsida</taxon>
        <taxon>eudicotyledons</taxon>
        <taxon>Gunneridae</taxon>
        <taxon>Pentapetalae</taxon>
        <taxon>asterids</taxon>
        <taxon>lamiids</taxon>
        <taxon>Gentianales</taxon>
        <taxon>Rubiaceae</taxon>
        <taxon>Cinchonoideae</taxon>
        <taxon>Cinchoneae</taxon>
        <taxon>Cinchona</taxon>
    </lineage>
</organism>
<dbReference type="SUPFAM" id="SSF52540">
    <property type="entry name" value="P-loop containing nucleoside triphosphate hydrolases"/>
    <property type="match status" value="1"/>
</dbReference>
<evidence type="ECO:0000256" key="1">
    <source>
        <dbReference type="SAM" id="MobiDB-lite"/>
    </source>
</evidence>
<accession>A0ABD2YXH0</accession>
<gene>
    <name evidence="3" type="ORF">ACH5RR_024696</name>
</gene>
<proteinExistence type="predicted"/>
<evidence type="ECO:0000256" key="2">
    <source>
        <dbReference type="SAM" id="Phobius"/>
    </source>
</evidence>
<comment type="caution">
    <text evidence="3">The sequence shown here is derived from an EMBL/GenBank/DDBJ whole genome shotgun (WGS) entry which is preliminary data.</text>
</comment>
<keyword evidence="2" id="KW-1133">Transmembrane helix</keyword>
<keyword evidence="2" id="KW-0812">Transmembrane</keyword>
<protein>
    <submittedName>
        <fullName evidence="3">Uncharacterized protein</fullName>
    </submittedName>
</protein>
<sequence>METSVFVTVVVGGKRDSECFSDIYPTNLPGFGANMVTLALVAAVELLELLREAPREKREGLQCSKQGQCFCTGLSSPCLCTEHAPCFSTWFCFYKNFLMLALLHFVNGLFIVPILQTGYLRESFLALLDIIFGILINIMRKKWASNGGRSFLDTQYTFHLPKLKLKMRASIMTTIFHKYSDYLPARALDLDISLMMGGDMACIGEKGINLSGGHRAHLALARAMPLMYTRLMMFSVACSILHNAILGPLMNQQTSCRNGHDDGMIGGGGGWQLRRSGGGKDNGSMKGWE</sequence>
<dbReference type="EMBL" id="JBJUIK010000011">
    <property type="protein sequence ID" value="KAL3511979.1"/>
    <property type="molecule type" value="Genomic_DNA"/>
</dbReference>
<keyword evidence="2" id="KW-0472">Membrane</keyword>
<keyword evidence="4" id="KW-1185">Reference proteome</keyword>
<reference evidence="3 4" key="1">
    <citation type="submission" date="2024-11" db="EMBL/GenBank/DDBJ databases">
        <title>A near-complete genome assembly of Cinchona calisaya.</title>
        <authorList>
            <person name="Lian D.C."/>
            <person name="Zhao X.W."/>
            <person name="Wei L."/>
        </authorList>
    </citation>
    <scope>NUCLEOTIDE SEQUENCE [LARGE SCALE GENOMIC DNA]</scope>
    <source>
        <tissue evidence="3">Nenye</tissue>
    </source>
</reference>
<evidence type="ECO:0000313" key="4">
    <source>
        <dbReference type="Proteomes" id="UP001630127"/>
    </source>
</evidence>
<dbReference type="AlphaFoldDB" id="A0ABD2YXH0"/>
<name>A0ABD2YXH0_9GENT</name>